<dbReference type="Pfam" id="PF08100">
    <property type="entry name" value="Dimerisation"/>
    <property type="match status" value="1"/>
</dbReference>
<dbReference type="AlphaFoldDB" id="A0A8J7GEX8"/>
<keyword evidence="3" id="KW-0949">S-adenosyl-L-methionine</keyword>
<dbReference type="SUPFAM" id="SSF53335">
    <property type="entry name" value="S-adenosyl-L-methionine-dependent methyltransferases"/>
    <property type="match status" value="1"/>
</dbReference>
<keyword evidence="1 7" id="KW-0489">Methyltransferase</keyword>
<keyword evidence="8" id="KW-1185">Reference proteome</keyword>
<dbReference type="InterPro" id="IPR012967">
    <property type="entry name" value="COMT_dimerisation"/>
</dbReference>
<dbReference type="PROSITE" id="PS51257">
    <property type="entry name" value="PROKAR_LIPOPROTEIN"/>
    <property type="match status" value="1"/>
</dbReference>
<dbReference type="Gene3D" id="1.10.287.1350">
    <property type="match status" value="1"/>
</dbReference>
<dbReference type="RefSeq" id="WP_197003595.1">
    <property type="nucleotide sequence ID" value="NZ_BONS01000016.1"/>
</dbReference>
<organism evidence="7 8">
    <name type="scientific">Longispora fulva</name>
    <dbReference type="NCBI Taxonomy" id="619741"/>
    <lineage>
        <taxon>Bacteria</taxon>
        <taxon>Bacillati</taxon>
        <taxon>Actinomycetota</taxon>
        <taxon>Actinomycetes</taxon>
        <taxon>Micromonosporales</taxon>
        <taxon>Micromonosporaceae</taxon>
        <taxon>Longispora</taxon>
    </lineage>
</organism>
<dbReference type="Proteomes" id="UP000622552">
    <property type="component" value="Unassembled WGS sequence"/>
</dbReference>
<dbReference type="Pfam" id="PF00891">
    <property type="entry name" value="Methyltransf_2"/>
    <property type="match status" value="1"/>
</dbReference>
<dbReference type="PIRSF" id="PIRSF005739">
    <property type="entry name" value="O-mtase"/>
    <property type="match status" value="1"/>
</dbReference>
<dbReference type="GO" id="GO:0046983">
    <property type="term" value="F:protein dimerization activity"/>
    <property type="evidence" value="ECO:0007669"/>
    <property type="project" value="InterPro"/>
</dbReference>
<feature type="domain" description="O-methyltransferase dimerisation" evidence="6">
    <location>
        <begin position="11"/>
        <end position="83"/>
    </location>
</feature>
<dbReference type="InterPro" id="IPR016461">
    <property type="entry name" value="COMT-like"/>
</dbReference>
<evidence type="ECO:0000256" key="2">
    <source>
        <dbReference type="ARBA" id="ARBA00022679"/>
    </source>
</evidence>
<evidence type="ECO:0000256" key="3">
    <source>
        <dbReference type="ARBA" id="ARBA00022691"/>
    </source>
</evidence>
<proteinExistence type="predicted"/>
<reference evidence="7" key="1">
    <citation type="submission" date="2020-11" db="EMBL/GenBank/DDBJ databases">
        <title>Sequencing the genomes of 1000 actinobacteria strains.</title>
        <authorList>
            <person name="Klenk H.-P."/>
        </authorList>
    </citation>
    <scope>NUCLEOTIDE SEQUENCE</scope>
    <source>
        <strain evidence="7">DSM 45356</strain>
    </source>
</reference>
<dbReference type="Gene3D" id="1.10.10.10">
    <property type="entry name" value="Winged helix-like DNA-binding domain superfamily/Winged helix DNA-binding domain"/>
    <property type="match status" value="1"/>
</dbReference>
<keyword evidence="2" id="KW-0808">Transferase</keyword>
<gene>
    <name evidence="7" type="ORF">IW245_002839</name>
</gene>
<feature type="domain" description="O-methyltransferase C-terminal" evidence="5">
    <location>
        <begin position="109"/>
        <end position="306"/>
    </location>
</feature>
<dbReference type="Gene3D" id="3.40.50.150">
    <property type="entry name" value="Vaccinia Virus protein VP39"/>
    <property type="match status" value="1"/>
</dbReference>
<dbReference type="InterPro" id="IPR001077">
    <property type="entry name" value="COMT_C"/>
</dbReference>
<evidence type="ECO:0000313" key="8">
    <source>
        <dbReference type="Proteomes" id="UP000622552"/>
    </source>
</evidence>
<protein>
    <submittedName>
        <fullName evidence="7">SAM-dependent methyltransferase</fullName>
    </submittedName>
</protein>
<sequence>MTAPRGQLLTILQGTWIAQACYALAKLEIPDLLADGPRPAADLAEECGADPQALHRLLRVLVYLGLLAQPAPDTFALTEVTALMRRDIPGSMHGTALIYGEDVFRCFAEVMHPLLHGRPGFEKVAGKPIYDYLNDNAEAARTWNESMSRNRIPEILASCDLTEAKVVVDVGGGTGRLLAQLLATHPHLRGVLQELPTAVEQARELFVDAGLADRVDLVAGSFFDTVPEGGDTYILARCLHNWNDEHALTILRRVRDAMGPCARLLVLEDLTTDDVSLVDLVMLVQHEGHDRTEEQYRALLDAAGFQVMRTRRLEGGDPHAEGVIEAVPNTLAGHWWPA</sequence>
<comment type="caution">
    <text evidence="7">The sequence shown here is derived from an EMBL/GenBank/DDBJ whole genome shotgun (WGS) entry which is preliminary data.</text>
</comment>
<dbReference type="InterPro" id="IPR036388">
    <property type="entry name" value="WH-like_DNA-bd_sf"/>
</dbReference>
<dbReference type="InterPro" id="IPR036390">
    <property type="entry name" value="WH_DNA-bd_sf"/>
</dbReference>
<dbReference type="InterPro" id="IPR029063">
    <property type="entry name" value="SAM-dependent_MTases_sf"/>
</dbReference>
<evidence type="ECO:0000256" key="1">
    <source>
        <dbReference type="ARBA" id="ARBA00022603"/>
    </source>
</evidence>
<dbReference type="GO" id="GO:0008171">
    <property type="term" value="F:O-methyltransferase activity"/>
    <property type="evidence" value="ECO:0007669"/>
    <property type="project" value="InterPro"/>
</dbReference>
<evidence type="ECO:0000256" key="4">
    <source>
        <dbReference type="PIRSR" id="PIRSR005739-1"/>
    </source>
</evidence>
<name>A0A8J7GEX8_9ACTN</name>
<evidence type="ECO:0000313" key="7">
    <source>
        <dbReference type="EMBL" id="MBG6136645.1"/>
    </source>
</evidence>
<dbReference type="EMBL" id="JADOUF010000001">
    <property type="protein sequence ID" value="MBG6136645.1"/>
    <property type="molecule type" value="Genomic_DNA"/>
</dbReference>
<evidence type="ECO:0000259" key="5">
    <source>
        <dbReference type="Pfam" id="PF00891"/>
    </source>
</evidence>
<dbReference type="PANTHER" id="PTHR43712:SF2">
    <property type="entry name" value="O-METHYLTRANSFERASE CICE"/>
    <property type="match status" value="1"/>
</dbReference>
<dbReference type="PROSITE" id="PS51683">
    <property type="entry name" value="SAM_OMT_II"/>
    <property type="match status" value="1"/>
</dbReference>
<dbReference type="PANTHER" id="PTHR43712">
    <property type="entry name" value="PUTATIVE (AFU_ORTHOLOGUE AFUA_4G14580)-RELATED"/>
    <property type="match status" value="1"/>
</dbReference>
<dbReference type="SUPFAM" id="SSF46785">
    <property type="entry name" value="Winged helix' DNA-binding domain"/>
    <property type="match status" value="1"/>
</dbReference>
<evidence type="ECO:0000259" key="6">
    <source>
        <dbReference type="Pfam" id="PF08100"/>
    </source>
</evidence>
<accession>A0A8J7GEX8</accession>
<dbReference type="GO" id="GO:0032259">
    <property type="term" value="P:methylation"/>
    <property type="evidence" value="ECO:0007669"/>
    <property type="project" value="UniProtKB-KW"/>
</dbReference>
<feature type="active site" description="Proton acceptor" evidence="4">
    <location>
        <position position="240"/>
    </location>
</feature>